<feature type="binding site" evidence="1">
    <location>
        <position position="44"/>
    </location>
    <ligand>
        <name>[4Fe-4S] cluster</name>
        <dbReference type="ChEBI" id="CHEBI:49883"/>
    </ligand>
</feature>
<feature type="binding site" evidence="1">
    <location>
        <position position="194"/>
    </location>
    <ligand>
        <name>[4Fe-4S] cluster</name>
        <dbReference type="ChEBI" id="CHEBI:49883"/>
    </ligand>
</feature>
<protein>
    <recommendedName>
        <fullName evidence="1">Ubiquinone biosynthesis protein UbiV</fullName>
    </recommendedName>
</protein>
<dbReference type="HAMAP" id="MF_02233">
    <property type="entry name" value="UbiV"/>
    <property type="match status" value="1"/>
</dbReference>
<dbReference type="GO" id="GO:0006508">
    <property type="term" value="P:proteolysis"/>
    <property type="evidence" value="ECO:0007669"/>
    <property type="project" value="UniProtKB-KW"/>
</dbReference>
<gene>
    <name evidence="1" type="primary">ubiV</name>
    <name evidence="2" type="ORF">C882_1955</name>
</gene>
<comment type="cofactor">
    <cofactor evidence="1">
        <name>[4Fe-4S] cluster</name>
        <dbReference type="ChEBI" id="CHEBI:49883"/>
    </cofactor>
</comment>
<dbReference type="GO" id="GO:0051539">
    <property type="term" value="F:4 iron, 4 sulfur cluster binding"/>
    <property type="evidence" value="ECO:0007669"/>
    <property type="project" value="UniProtKB-UniRule"/>
</dbReference>
<evidence type="ECO:0000313" key="2">
    <source>
        <dbReference type="EMBL" id="EKV27026.1"/>
    </source>
</evidence>
<dbReference type="GO" id="GO:0008233">
    <property type="term" value="F:peptidase activity"/>
    <property type="evidence" value="ECO:0007669"/>
    <property type="project" value="UniProtKB-KW"/>
</dbReference>
<dbReference type="PATRIC" id="fig|1238182.3.peg.3909"/>
<comment type="caution">
    <text evidence="2">The sequence shown here is derived from an EMBL/GenBank/DDBJ whole genome shotgun (WGS) entry which is preliminary data.</text>
</comment>
<comment type="subunit">
    <text evidence="1">Forms a heterodimer with UbiU.</text>
</comment>
<comment type="pathway">
    <text evidence="1">Cofactor biosynthesis; ubiquinone biosynthesis.</text>
</comment>
<dbReference type="RefSeq" id="WP_009542351.1">
    <property type="nucleotide sequence ID" value="NZ_ANHY01000021.1"/>
</dbReference>
<dbReference type="OrthoDB" id="8523349at2"/>
<dbReference type="NCBIfam" id="NF011991">
    <property type="entry name" value="PRK15447.1"/>
    <property type="match status" value="1"/>
</dbReference>
<feature type="binding site" evidence="1">
    <location>
        <position position="181"/>
    </location>
    <ligand>
        <name>[4Fe-4S] cluster</name>
        <dbReference type="ChEBI" id="CHEBI:49883"/>
    </ligand>
</feature>
<dbReference type="PANTHER" id="PTHR30217:SF11">
    <property type="entry name" value="UBIQUINONE BIOSYNTHESIS PROTEIN UBIV"/>
    <property type="match status" value="1"/>
</dbReference>
<keyword evidence="1" id="KW-0408">Iron</keyword>
<dbReference type="GO" id="GO:0046872">
    <property type="term" value="F:metal ion binding"/>
    <property type="evidence" value="ECO:0007669"/>
    <property type="project" value="UniProtKB-KW"/>
</dbReference>
<keyword evidence="1" id="KW-0479">Metal-binding</keyword>
<dbReference type="AlphaFoldDB" id="K9HEB0"/>
<dbReference type="Proteomes" id="UP000009881">
    <property type="component" value="Unassembled WGS sequence"/>
</dbReference>
<dbReference type="eggNOG" id="COG0826">
    <property type="taxonomic scope" value="Bacteria"/>
</dbReference>
<keyword evidence="1" id="KW-0411">Iron-sulfur</keyword>
<dbReference type="UniPathway" id="UPA00232"/>
<organism evidence="2 3">
    <name type="scientific">Caenispirillum salinarum AK4</name>
    <dbReference type="NCBI Taxonomy" id="1238182"/>
    <lineage>
        <taxon>Bacteria</taxon>
        <taxon>Pseudomonadati</taxon>
        <taxon>Pseudomonadota</taxon>
        <taxon>Alphaproteobacteria</taxon>
        <taxon>Rhodospirillales</taxon>
        <taxon>Novispirillaceae</taxon>
        <taxon>Caenispirillum</taxon>
    </lineage>
</organism>
<evidence type="ECO:0000313" key="3">
    <source>
        <dbReference type="Proteomes" id="UP000009881"/>
    </source>
</evidence>
<evidence type="ECO:0000256" key="1">
    <source>
        <dbReference type="HAMAP-Rule" id="MF_02233"/>
    </source>
</evidence>
<dbReference type="EMBL" id="ANHY01000021">
    <property type="protein sequence ID" value="EKV27026.1"/>
    <property type="molecule type" value="Genomic_DNA"/>
</dbReference>
<keyword evidence="3" id="KW-1185">Reference proteome</keyword>
<dbReference type="STRING" id="1238182.C882_1955"/>
<accession>K9HEB0</accession>
<dbReference type="GO" id="GO:0006744">
    <property type="term" value="P:ubiquinone biosynthetic process"/>
    <property type="evidence" value="ECO:0007669"/>
    <property type="project" value="UniProtKB-UniRule"/>
</dbReference>
<keyword evidence="2" id="KW-0645">Protease</keyword>
<proteinExistence type="inferred from homology"/>
<dbReference type="InterPro" id="IPR043693">
    <property type="entry name" value="UbiV"/>
</dbReference>
<name>K9HEB0_9PROT</name>
<dbReference type="InterPro" id="IPR051454">
    <property type="entry name" value="RNA/ubiquinone_mod_enzymes"/>
</dbReference>
<comment type="function">
    <text evidence="1">Required for O(2)-independent ubiquinone (coenzyme Q) biosynthesis. Together with UbiU, is essential for the C6-hydroxylation reaction in the oxygen-independent ubiquinone biosynthesis pathway.</text>
</comment>
<dbReference type="Pfam" id="PF01136">
    <property type="entry name" value="Peptidase_U32"/>
    <property type="match status" value="1"/>
</dbReference>
<sequence length="303" mass="31391">MTKTATLTLGPLLYNWPAERRRAFYAGLADEGPFQTVVLGETVCSKREPLVADAMADAAQVLEAAGRTVVHATLALAVTPGETAALEGVAAAAADGALVEANDAGALALLADRPHHIGPMVNVYNEGTLRVLAARGATCVTLPWELPRESVYALAAEARRLGMDCAVTVFGRAPLAISARCYHARAHGLSKDGCRYVCGEDPEGMAVETLDGADFLTVNGTQTQAHAVTVLAREVPDLVAAGVNVLRISPLDMDMGVVGRVYAELAAGCLSGTAAEDRLLDMLDGRPAANGFLNGGDGAAWVA</sequence>
<dbReference type="InterPro" id="IPR001539">
    <property type="entry name" value="Peptidase_U32"/>
</dbReference>
<keyword evidence="1" id="KW-0831">Ubiquinone biosynthesis</keyword>
<keyword evidence="2" id="KW-0378">Hydrolase</keyword>
<reference evidence="2 3" key="1">
    <citation type="journal article" date="2013" name="Genome Announc.">
        <title>Draft Genome Sequence of an Alphaproteobacterium, Caenispirillum salinarum AK4(T), Isolated from a Solar Saltern.</title>
        <authorList>
            <person name="Khatri I."/>
            <person name="Singh A."/>
            <person name="Korpole S."/>
            <person name="Pinnaka A.K."/>
            <person name="Subramanian S."/>
        </authorList>
    </citation>
    <scope>NUCLEOTIDE SEQUENCE [LARGE SCALE GENOMIC DNA]</scope>
    <source>
        <strain evidence="2 3">AK4</strain>
    </source>
</reference>
<dbReference type="PANTHER" id="PTHR30217">
    <property type="entry name" value="PEPTIDASE U32 FAMILY"/>
    <property type="match status" value="1"/>
</dbReference>
<feature type="binding site" evidence="1">
    <location>
        <position position="198"/>
    </location>
    <ligand>
        <name>[4Fe-4S] cluster</name>
        <dbReference type="ChEBI" id="CHEBI:49883"/>
    </ligand>
</feature>
<keyword evidence="1" id="KW-0004">4Fe-4S</keyword>
<comment type="similarity">
    <text evidence="1">Belongs to the peptidase U32 family. UbiV subfamily.</text>
</comment>